<accession>A0A2P2I0F2</accession>
<dbReference type="GO" id="GO:0016020">
    <property type="term" value="C:membrane"/>
    <property type="evidence" value="ECO:0007669"/>
    <property type="project" value="InterPro"/>
</dbReference>
<sequence>MACNYCKRNYWRSCTGTSICFFLLIQVLSGYLFLHFGKEYQLQYSEELNNITTKVNLYLGLSQKENRSIFSNNDTFTLQDDTNIYFKQFTVDLTCYITGTDFVATKIVVMNNDGKKNVTNSCICKRGYYGEDCGIPDAIWHSRYRKPEFTRLLKRRAKPRRIINGLPVLKEIDMLETRFNELGDAVDLFMLGESNFSAHGDHKELYILKQLENGFLKEFHHKILHVFVDFFPAKGKTESWIADEYLRVYMGKLGIPRVAGVRDDDLFIISDADEIPSRPVIMFLKLYDGYTEPVAFVLRWSIYGFFWKSKSQDNLVSNLFNWKKEATTTVYAVTSMGVLRDVHKNDPFLIRKIKKYDAQALLSAYERKHPGTFDPWEAGSAKHYAGWHCSWCFNPEGIVLKLDSAQAGDMPRWGDYPEKHDKNYLQSLIRDGRWFDGSKNMFLANPKEKYYAPPYMIKHSDKFASILFHPKQRKMLSQLSSRSSKNKQDTTKSGSPSPKYASSTSKKYNTN</sequence>
<dbReference type="PANTHER" id="PTHR12224:SF0">
    <property type="entry name" value="BETA-1,4-MANNOSYL-GLYCOPROTEIN 4-BETA-N-ACETYLGLUCOSAMINYLTRANSFERASE"/>
    <property type="match status" value="1"/>
</dbReference>
<dbReference type="GO" id="GO:0006044">
    <property type="term" value="P:N-acetylglucosamine metabolic process"/>
    <property type="evidence" value="ECO:0007669"/>
    <property type="project" value="TreeGrafter"/>
</dbReference>
<dbReference type="InterPro" id="IPR006813">
    <property type="entry name" value="Glyco_trans_17"/>
</dbReference>
<name>A0A2P2I0F2_9CRUS</name>
<organism evidence="2">
    <name type="scientific">Hirondellea gigas</name>
    <dbReference type="NCBI Taxonomy" id="1518452"/>
    <lineage>
        <taxon>Eukaryota</taxon>
        <taxon>Metazoa</taxon>
        <taxon>Ecdysozoa</taxon>
        <taxon>Arthropoda</taxon>
        <taxon>Crustacea</taxon>
        <taxon>Multicrustacea</taxon>
        <taxon>Malacostraca</taxon>
        <taxon>Eumalacostraca</taxon>
        <taxon>Peracarida</taxon>
        <taxon>Amphipoda</taxon>
        <taxon>Amphilochidea</taxon>
        <taxon>Lysianassida</taxon>
        <taxon>Lysianassidira</taxon>
        <taxon>Lysianassoidea</taxon>
        <taxon>Lysianassidae</taxon>
        <taxon>Hirondellea</taxon>
    </lineage>
</organism>
<protein>
    <submittedName>
        <fullName evidence="2">Beta-1,4-mannosyl-glycoprotein 4-beta-N-acetylglucosaminyltransferase-like</fullName>
    </submittedName>
</protein>
<feature type="region of interest" description="Disordered" evidence="1">
    <location>
        <begin position="475"/>
        <end position="511"/>
    </location>
</feature>
<dbReference type="PANTHER" id="PTHR12224">
    <property type="entry name" value="BETA-1,4-MANNOSYL-GLYCOPROTEIN BETA-1,4-N-ACETYLGLUCOSAMINYL-TRANSFERASE"/>
    <property type="match status" value="1"/>
</dbReference>
<keyword evidence="2" id="KW-0328">Glycosyltransferase</keyword>
<dbReference type="EMBL" id="IACF01001839">
    <property type="protein sequence ID" value="LAB67517.1"/>
    <property type="molecule type" value="mRNA"/>
</dbReference>
<dbReference type="AlphaFoldDB" id="A0A2P2I0F2"/>
<evidence type="ECO:0000256" key="1">
    <source>
        <dbReference type="SAM" id="MobiDB-lite"/>
    </source>
</evidence>
<keyword evidence="2" id="KW-0808">Transferase</keyword>
<dbReference type="GO" id="GO:0003830">
    <property type="term" value="F:beta-1,4-mannosylglycoprotein 4-beta-N-acetylglucosaminyltransferase activity"/>
    <property type="evidence" value="ECO:0007669"/>
    <property type="project" value="InterPro"/>
</dbReference>
<reference evidence="2" key="1">
    <citation type="journal article" date="2018" name="Biosci. Biotechnol. Biochem.">
        <title>Polysaccharide hydrolase of the hadal zone amphipods Hirondellea gigas.</title>
        <authorList>
            <person name="Kobayashi H."/>
            <person name="Nagahama T."/>
            <person name="Arai W."/>
            <person name="Sasagawa Y."/>
            <person name="Umeda M."/>
            <person name="Hayashi T."/>
            <person name="Nikaido I."/>
            <person name="Watanabe H."/>
            <person name="Oguri K."/>
            <person name="Kitazato H."/>
            <person name="Fujioka K."/>
            <person name="Kido Y."/>
            <person name="Takami H."/>
        </authorList>
    </citation>
    <scope>NUCLEOTIDE SEQUENCE</scope>
    <source>
        <tissue evidence="2">Whole body</tissue>
    </source>
</reference>
<dbReference type="Pfam" id="PF04724">
    <property type="entry name" value="Glyco_transf_17"/>
    <property type="match status" value="1"/>
</dbReference>
<evidence type="ECO:0000313" key="2">
    <source>
        <dbReference type="EMBL" id="LAB67517.1"/>
    </source>
</evidence>
<feature type="compositionally biased region" description="Polar residues" evidence="1">
    <location>
        <begin position="491"/>
        <end position="511"/>
    </location>
</feature>
<proteinExistence type="evidence at transcript level"/>